<reference evidence="2 3" key="1">
    <citation type="journal article" date="2019" name="Nat. Ecol. Evol.">
        <title>Megaphylogeny resolves global patterns of mushroom evolution.</title>
        <authorList>
            <person name="Varga T."/>
            <person name="Krizsan K."/>
            <person name="Foldi C."/>
            <person name="Dima B."/>
            <person name="Sanchez-Garcia M."/>
            <person name="Sanchez-Ramirez S."/>
            <person name="Szollosi G.J."/>
            <person name="Szarkandi J.G."/>
            <person name="Papp V."/>
            <person name="Albert L."/>
            <person name="Andreopoulos W."/>
            <person name="Angelini C."/>
            <person name="Antonin V."/>
            <person name="Barry K.W."/>
            <person name="Bougher N.L."/>
            <person name="Buchanan P."/>
            <person name="Buyck B."/>
            <person name="Bense V."/>
            <person name="Catcheside P."/>
            <person name="Chovatia M."/>
            <person name="Cooper J."/>
            <person name="Damon W."/>
            <person name="Desjardin D."/>
            <person name="Finy P."/>
            <person name="Geml J."/>
            <person name="Haridas S."/>
            <person name="Hughes K."/>
            <person name="Justo A."/>
            <person name="Karasinski D."/>
            <person name="Kautmanova I."/>
            <person name="Kiss B."/>
            <person name="Kocsube S."/>
            <person name="Kotiranta H."/>
            <person name="LaButti K.M."/>
            <person name="Lechner B.E."/>
            <person name="Liimatainen K."/>
            <person name="Lipzen A."/>
            <person name="Lukacs Z."/>
            <person name="Mihaltcheva S."/>
            <person name="Morgado L.N."/>
            <person name="Niskanen T."/>
            <person name="Noordeloos M.E."/>
            <person name="Ohm R.A."/>
            <person name="Ortiz-Santana B."/>
            <person name="Ovrebo C."/>
            <person name="Racz N."/>
            <person name="Riley R."/>
            <person name="Savchenko A."/>
            <person name="Shiryaev A."/>
            <person name="Soop K."/>
            <person name="Spirin V."/>
            <person name="Szebenyi C."/>
            <person name="Tomsovsky M."/>
            <person name="Tulloss R.E."/>
            <person name="Uehling J."/>
            <person name="Grigoriev I.V."/>
            <person name="Vagvolgyi C."/>
            <person name="Papp T."/>
            <person name="Martin F.M."/>
            <person name="Miettinen O."/>
            <person name="Hibbett D.S."/>
            <person name="Nagy L.G."/>
        </authorList>
    </citation>
    <scope>NUCLEOTIDE SEQUENCE [LARGE SCALE GENOMIC DNA]</scope>
    <source>
        <strain evidence="2 3">CBS 309.79</strain>
    </source>
</reference>
<accession>A0A5C3QKJ8</accession>
<dbReference type="Proteomes" id="UP000305067">
    <property type="component" value="Unassembled WGS sequence"/>
</dbReference>
<protein>
    <recommendedName>
        <fullName evidence="1">DUF6593 domain-containing protein</fullName>
    </recommendedName>
</protein>
<dbReference type="Pfam" id="PF20236">
    <property type="entry name" value="DUF6593"/>
    <property type="match status" value="1"/>
</dbReference>
<keyword evidence="3" id="KW-1185">Reference proteome</keyword>
<evidence type="ECO:0000313" key="3">
    <source>
        <dbReference type="Proteomes" id="UP000305067"/>
    </source>
</evidence>
<dbReference type="OrthoDB" id="3021178at2759"/>
<organism evidence="2 3">
    <name type="scientific">Pterulicium gracile</name>
    <dbReference type="NCBI Taxonomy" id="1884261"/>
    <lineage>
        <taxon>Eukaryota</taxon>
        <taxon>Fungi</taxon>
        <taxon>Dikarya</taxon>
        <taxon>Basidiomycota</taxon>
        <taxon>Agaricomycotina</taxon>
        <taxon>Agaricomycetes</taxon>
        <taxon>Agaricomycetidae</taxon>
        <taxon>Agaricales</taxon>
        <taxon>Pleurotineae</taxon>
        <taxon>Pterulaceae</taxon>
        <taxon>Pterulicium</taxon>
    </lineage>
</organism>
<dbReference type="AlphaFoldDB" id="A0A5C3QKJ8"/>
<name>A0A5C3QKJ8_9AGAR</name>
<sequence>MTGSRSSATMDGMLYTLSSPDILHARLSDSATGTTVYYIDTPQGVSTNCETHIRRSDDPDQQPIVIATISWWSSGSGCDAQVKVHGRDVTPSSSSCKGLLSKSESFIASDGGEYKWKVTGLNSPPYLVDQTFFDTVASYTQVNRRRSFMMKRSTLGRLHIGSECSDIADEVVATFVYMERKRQRQKMLGFA</sequence>
<feature type="domain" description="DUF6593" evidence="1">
    <location>
        <begin position="22"/>
        <end position="183"/>
    </location>
</feature>
<dbReference type="EMBL" id="ML178822">
    <property type="protein sequence ID" value="TFL02433.1"/>
    <property type="molecule type" value="Genomic_DNA"/>
</dbReference>
<dbReference type="InterPro" id="IPR046528">
    <property type="entry name" value="DUF6593"/>
</dbReference>
<proteinExistence type="predicted"/>
<evidence type="ECO:0000313" key="2">
    <source>
        <dbReference type="EMBL" id="TFL02433.1"/>
    </source>
</evidence>
<gene>
    <name evidence="2" type="ORF">BDV98DRAFT_565801</name>
</gene>
<evidence type="ECO:0000259" key="1">
    <source>
        <dbReference type="Pfam" id="PF20236"/>
    </source>
</evidence>